<dbReference type="InterPro" id="IPR025402">
    <property type="entry name" value="DMP19_C"/>
</dbReference>
<accession>A0AAP2D8N5</accession>
<dbReference type="Gene3D" id="1.20.1420.60">
    <property type="match status" value="1"/>
</dbReference>
<proteinExistence type="predicted"/>
<evidence type="ECO:0000313" key="2">
    <source>
        <dbReference type="EMBL" id="MBT1687254.1"/>
    </source>
</evidence>
<organism evidence="2 3">
    <name type="scientific">Dawidia soli</name>
    <dbReference type="NCBI Taxonomy" id="2782352"/>
    <lineage>
        <taxon>Bacteria</taxon>
        <taxon>Pseudomonadati</taxon>
        <taxon>Bacteroidota</taxon>
        <taxon>Cytophagia</taxon>
        <taxon>Cytophagales</taxon>
        <taxon>Chryseotaleaceae</taxon>
        <taxon>Dawidia</taxon>
    </lineage>
</organism>
<feature type="domain" description="DNA mimic protein DMP19 C-terminal" evidence="1">
    <location>
        <begin position="62"/>
        <end position="145"/>
    </location>
</feature>
<reference evidence="2 3" key="1">
    <citation type="submission" date="2021-05" db="EMBL/GenBank/DDBJ databases">
        <title>A Polyphasic approach of four new species of the genus Ohtaekwangia: Ohtaekwangia histidinii sp. nov., Ohtaekwangia cretensis sp. nov., Ohtaekwangia indiensis sp. nov., Ohtaekwangia reichenbachii sp. nov. from diverse environment.</title>
        <authorList>
            <person name="Octaviana S."/>
        </authorList>
    </citation>
    <scope>NUCLEOTIDE SEQUENCE [LARGE SCALE GENOMIC DNA]</scope>
    <source>
        <strain evidence="2 3">PWU37</strain>
    </source>
</reference>
<name>A0AAP2D8N5_9BACT</name>
<dbReference type="Pfam" id="PF14300">
    <property type="entry name" value="DMP19"/>
    <property type="match status" value="1"/>
</dbReference>
<keyword evidence="3" id="KW-1185">Reference proteome</keyword>
<dbReference type="AlphaFoldDB" id="A0AAP2D8N5"/>
<evidence type="ECO:0000313" key="3">
    <source>
        <dbReference type="Proteomes" id="UP001319180"/>
    </source>
</evidence>
<protein>
    <submittedName>
        <fullName evidence="2">DUF4375 domain-containing protein</fullName>
    </submittedName>
</protein>
<dbReference type="Proteomes" id="UP001319180">
    <property type="component" value="Unassembled WGS sequence"/>
</dbReference>
<sequence>MSEDNKYDFSKIFDKILHRPIYSRLTNDLIKSTPDEDLTQLIIDNIEVNNKGKSDGDLYSVLTAGQKIIYSTYVLETQIFNGGFGGFYVNTQCALNQFLERDLIAIGAKSLADIVRSANEMSVLILADKAEPEQLYPLDIEFRKVIDVDSLDARRVTYIKGSKEQFISA</sequence>
<dbReference type="EMBL" id="JAHESC010000015">
    <property type="protein sequence ID" value="MBT1687254.1"/>
    <property type="molecule type" value="Genomic_DNA"/>
</dbReference>
<gene>
    <name evidence="2" type="ORF">KK078_11835</name>
</gene>
<dbReference type="RefSeq" id="WP_254090486.1">
    <property type="nucleotide sequence ID" value="NZ_JAHESC010000015.1"/>
</dbReference>
<evidence type="ECO:0000259" key="1">
    <source>
        <dbReference type="Pfam" id="PF14300"/>
    </source>
</evidence>
<comment type="caution">
    <text evidence="2">The sequence shown here is derived from an EMBL/GenBank/DDBJ whole genome shotgun (WGS) entry which is preliminary data.</text>
</comment>